<comment type="caution">
    <text evidence="2">The sequence shown here is derived from an EMBL/GenBank/DDBJ whole genome shotgun (WGS) entry which is preliminary data.</text>
</comment>
<reference evidence="2" key="1">
    <citation type="submission" date="2019-08" db="EMBL/GenBank/DDBJ databases">
        <title>The improved chromosome-level genome for the pearl oyster Pinctada fucata martensii using PacBio sequencing and Hi-C.</title>
        <authorList>
            <person name="Zheng Z."/>
        </authorList>
    </citation>
    <scope>NUCLEOTIDE SEQUENCE</scope>
    <source>
        <strain evidence="2">ZZ-2019</strain>
        <tissue evidence="2">Adductor muscle</tissue>
    </source>
</reference>
<proteinExistence type="predicted"/>
<dbReference type="AlphaFoldDB" id="A0AA88Y5B9"/>
<dbReference type="EMBL" id="VSWD01000007">
    <property type="protein sequence ID" value="KAK3098408.1"/>
    <property type="molecule type" value="Genomic_DNA"/>
</dbReference>
<dbReference type="Proteomes" id="UP001186944">
    <property type="component" value="Unassembled WGS sequence"/>
</dbReference>
<keyword evidence="3" id="KW-1185">Reference proteome</keyword>
<organism evidence="2 3">
    <name type="scientific">Pinctada imbricata</name>
    <name type="common">Atlantic pearl-oyster</name>
    <name type="synonym">Pinctada martensii</name>
    <dbReference type="NCBI Taxonomy" id="66713"/>
    <lineage>
        <taxon>Eukaryota</taxon>
        <taxon>Metazoa</taxon>
        <taxon>Spiralia</taxon>
        <taxon>Lophotrochozoa</taxon>
        <taxon>Mollusca</taxon>
        <taxon>Bivalvia</taxon>
        <taxon>Autobranchia</taxon>
        <taxon>Pteriomorphia</taxon>
        <taxon>Pterioida</taxon>
        <taxon>Pterioidea</taxon>
        <taxon>Pteriidae</taxon>
        <taxon>Pinctada</taxon>
    </lineage>
</organism>
<dbReference type="Gene3D" id="3.10.100.10">
    <property type="entry name" value="Mannose-Binding Protein A, subunit A"/>
    <property type="match status" value="1"/>
</dbReference>
<dbReference type="PROSITE" id="PS50041">
    <property type="entry name" value="C_TYPE_LECTIN_2"/>
    <property type="match status" value="1"/>
</dbReference>
<dbReference type="InterPro" id="IPR016187">
    <property type="entry name" value="CTDL_fold"/>
</dbReference>
<dbReference type="SUPFAM" id="SSF56436">
    <property type="entry name" value="C-type lectin-like"/>
    <property type="match status" value="1"/>
</dbReference>
<sequence>KFCQSYQVMRFNRNVRSWDDARSRCQRLGMDLIKIDNMEEDLFIQTLLKNNPGRRNQEGWWIGGINRGNGWRWTDGSQMDYQSFPPGNTRSYSGTTNYAAIFKNRGFSTSFEWGYLTSRSSNKMGVILTARLREKWFQSQPKPAALGNSLSTERLPLHVIRQRLRQRSEVDRDPQRNWRSADDIRRREIDRQEFRRKWIHEVLKKDEGYQTRLPYVRDVAPPSMPPRQYTWCSHKDTRAFFYLSNTKRPHSDYEKDRRSRHIVHPEWNSETISWARLHSAGVRDIHKISLFG</sequence>
<evidence type="ECO:0000259" key="1">
    <source>
        <dbReference type="PROSITE" id="PS50041"/>
    </source>
</evidence>
<feature type="non-terminal residue" evidence="2">
    <location>
        <position position="1"/>
    </location>
</feature>
<dbReference type="SMART" id="SM00034">
    <property type="entry name" value="CLECT"/>
    <property type="match status" value="1"/>
</dbReference>
<dbReference type="PANTHER" id="PTHR22803">
    <property type="entry name" value="MANNOSE, PHOSPHOLIPASE, LECTIN RECEPTOR RELATED"/>
    <property type="match status" value="1"/>
</dbReference>
<dbReference type="InterPro" id="IPR016186">
    <property type="entry name" value="C-type_lectin-like/link_sf"/>
</dbReference>
<evidence type="ECO:0000313" key="3">
    <source>
        <dbReference type="Proteomes" id="UP001186944"/>
    </source>
</evidence>
<protein>
    <recommendedName>
        <fullName evidence="1">C-type lectin domain-containing protein</fullName>
    </recommendedName>
</protein>
<evidence type="ECO:0000313" key="2">
    <source>
        <dbReference type="EMBL" id="KAK3098408.1"/>
    </source>
</evidence>
<accession>A0AA88Y5B9</accession>
<dbReference type="InterPro" id="IPR001304">
    <property type="entry name" value="C-type_lectin-like"/>
</dbReference>
<dbReference type="Pfam" id="PF00059">
    <property type="entry name" value="Lectin_C"/>
    <property type="match status" value="1"/>
</dbReference>
<dbReference type="InterPro" id="IPR050111">
    <property type="entry name" value="C-type_lectin/snaclec_domain"/>
</dbReference>
<name>A0AA88Y5B9_PINIB</name>
<dbReference type="CDD" id="cd00037">
    <property type="entry name" value="CLECT"/>
    <property type="match status" value="1"/>
</dbReference>
<feature type="domain" description="C-type lectin" evidence="1">
    <location>
        <begin position="11"/>
        <end position="113"/>
    </location>
</feature>
<gene>
    <name evidence="2" type="ORF">FSP39_019215</name>
</gene>